<protein>
    <recommendedName>
        <fullName evidence="3">SnoaL-like domain-containing protein</fullName>
    </recommendedName>
</protein>
<dbReference type="AlphaFoldDB" id="K2RFE6"/>
<keyword evidence="2" id="KW-0732">Signal</keyword>
<dbReference type="VEuPathDB" id="FungiDB:MPH_09625"/>
<dbReference type="Gene3D" id="3.10.450.50">
    <property type="match status" value="1"/>
</dbReference>
<dbReference type="OrthoDB" id="2820488at2759"/>
<dbReference type="eggNOG" id="ENOG502S62I">
    <property type="taxonomic scope" value="Eukaryota"/>
</dbReference>
<gene>
    <name evidence="4" type="ORF">MPH_09625</name>
</gene>
<feature type="domain" description="SnoaL-like" evidence="3">
    <location>
        <begin position="70"/>
        <end position="155"/>
    </location>
</feature>
<evidence type="ECO:0000259" key="3">
    <source>
        <dbReference type="Pfam" id="PF12680"/>
    </source>
</evidence>
<dbReference type="InterPro" id="IPR037401">
    <property type="entry name" value="SnoaL-like"/>
</dbReference>
<feature type="region of interest" description="Disordered" evidence="1">
    <location>
        <begin position="25"/>
        <end position="44"/>
    </location>
</feature>
<dbReference type="Pfam" id="PF12680">
    <property type="entry name" value="SnoaL_2"/>
    <property type="match status" value="1"/>
</dbReference>
<dbReference type="InParanoid" id="K2RFE6"/>
<sequence length="173" mass="18812">MHITALAASALALLATTVTASPWPPSTYRNTAASKSSPAGGAPYCPPRRATVAEQRAIFAEFVQKFLVEQNATRALLDHVSEDYIQHNPFFPSGRQVVLDAFASFPVGATNATILNQAFDANRGFVHYRQDTAGAAEPSAIVDLYRFEGTCIMEHWDVIQERPANATNPLAMF</sequence>
<comment type="caution">
    <text evidence="4">The sequence shown here is derived from an EMBL/GenBank/DDBJ whole genome shotgun (WGS) entry which is preliminary data.</text>
</comment>
<name>K2RFE6_MACPH</name>
<feature type="chain" id="PRO_5003867544" description="SnoaL-like domain-containing protein" evidence="2">
    <location>
        <begin position="21"/>
        <end position="173"/>
    </location>
</feature>
<organism evidence="4 5">
    <name type="scientific">Macrophomina phaseolina (strain MS6)</name>
    <name type="common">Charcoal rot fungus</name>
    <dbReference type="NCBI Taxonomy" id="1126212"/>
    <lineage>
        <taxon>Eukaryota</taxon>
        <taxon>Fungi</taxon>
        <taxon>Dikarya</taxon>
        <taxon>Ascomycota</taxon>
        <taxon>Pezizomycotina</taxon>
        <taxon>Dothideomycetes</taxon>
        <taxon>Dothideomycetes incertae sedis</taxon>
        <taxon>Botryosphaeriales</taxon>
        <taxon>Botryosphaeriaceae</taxon>
        <taxon>Macrophomina</taxon>
    </lineage>
</organism>
<reference evidence="4 5" key="1">
    <citation type="journal article" date="2012" name="BMC Genomics">
        <title>Tools to kill: Genome of one of the most destructive plant pathogenic fungi Macrophomina phaseolina.</title>
        <authorList>
            <person name="Islam M.S."/>
            <person name="Haque M.S."/>
            <person name="Islam M.M."/>
            <person name="Emdad E.M."/>
            <person name="Halim A."/>
            <person name="Hossen Q.M.M."/>
            <person name="Hossain M.Z."/>
            <person name="Ahmed B."/>
            <person name="Rahim S."/>
            <person name="Rahman M.S."/>
            <person name="Alam M.M."/>
            <person name="Hou S."/>
            <person name="Wan X."/>
            <person name="Saito J.A."/>
            <person name="Alam M."/>
        </authorList>
    </citation>
    <scope>NUCLEOTIDE SEQUENCE [LARGE SCALE GENOMIC DNA]</scope>
    <source>
        <strain evidence="4 5">MS6</strain>
    </source>
</reference>
<dbReference type="InterPro" id="IPR032710">
    <property type="entry name" value="NTF2-like_dom_sf"/>
</dbReference>
<evidence type="ECO:0000256" key="2">
    <source>
        <dbReference type="SAM" id="SignalP"/>
    </source>
</evidence>
<dbReference type="EMBL" id="AHHD01000414">
    <property type="protein sequence ID" value="EKG13343.1"/>
    <property type="molecule type" value="Genomic_DNA"/>
</dbReference>
<dbReference type="HOGENOM" id="CLU_100997_3_0_1"/>
<evidence type="ECO:0000313" key="4">
    <source>
        <dbReference type="EMBL" id="EKG13343.1"/>
    </source>
</evidence>
<proteinExistence type="predicted"/>
<evidence type="ECO:0000313" key="5">
    <source>
        <dbReference type="Proteomes" id="UP000007129"/>
    </source>
</evidence>
<evidence type="ECO:0000256" key="1">
    <source>
        <dbReference type="SAM" id="MobiDB-lite"/>
    </source>
</evidence>
<dbReference type="Proteomes" id="UP000007129">
    <property type="component" value="Unassembled WGS sequence"/>
</dbReference>
<accession>K2RFE6</accession>
<feature type="compositionally biased region" description="Low complexity" evidence="1">
    <location>
        <begin position="32"/>
        <end position="43"/>
    </location>
</feature>
<dbReference type="SUPFAM" id="SSF54427">
    <property type="entry name" value="NTF2-like"/>
    <property type="match status" value="1"/>
</dbReference>
<feature type="signal peptide" evidence="2">
    <location>
        <begin position="1"/>
        <end position="20"/>
    </location>
</feature>